<dbReference type="AlphaFoldDB" id="A0A1S7LFB9"/>
<proteinExistence type="predicted"/>
<organism evidence="1">
    <name type="scientific">Magnetococcus massalia (strain MO-1)</name>
    <dbReference type="NCBI Taxonomy" id="451514"/>
    <lineage>
        <taxon>Bacteria</taxon>
        <taxon>Pseudomonadati</taxon>
        <taxon>Pseudomonadota</taxon>
        <taxon>Magnetococcia</taxon>
        <taxon>Magnetococcales</taxon>
        <taxon>Magnetococcaceae</taxon>
        <taxon>Magnetococcus</taxon>
    </lineage>
</organism>
<evidence type="ECO:0000313" key="1">
    <source>
        <dbReference type="EMBL" id="CRH04757.1"/>
    </source>
</evidence>
<name>A0A1S7LFB9_MAGMO</name>
<protein>
    <submittedName>
        <fullName evidence="1">Uncharacterized protein</fullName>
    </submittedName>
</protein>
<gene>
    <name evidence="1" type="ORF">MAGMO_0553</name>
</gene>
<dbReference type="EMBL" id="LO017727">
    <property type="protein sequence ID" value="CRH04757.1"/>
    <property type="molecule type" value="Genomic_DNA"/>
</dbReference>
<accession>A0A1S7LFB9</accession>
<sequence>MMDDPERTRVVKRSLKNRQHIRYYTEKDNIETSARVLKVGAKYAEVEDLEGGACWKVPFYMINLQGVEVDIHVSEPGVKLDKNLLKNGEFVGFFDNNEREKHGRIIRRNKKTVTIQTDDAGNWRVPYSKLFKVVDGNSAEVADSTLLEGEIVPDAPQPMKSLFQDE</sequence>
<reference evidence="1" key="1">
    <citation type="submission" date="2015-04" db="EMBL/GenBank/DDBJ databases">
        <authorList>
            <person name="Syromyatnikov M.Y."/>
            <person name="Popov V.N."/>
        </authorList>
    </citation>
    <scope>NUCLEOTIDE SEQUENCE</scope>
    <source>
        <strain evidence="1">MO-1</strain>
    </source>
</reference>